<keyword evidence="2" id="KW-1185">Reference proteome</keyword>
<dbReference type="KEGG" id="nue:C5F50_10065"/>
<name>A0A7D5R2C7_9ARCH</name>
<evidence type="ECO:0000313" key="1">
    <source>
        <dbReference type="EMBL" id="QLH07376.1"/>
    </source>
</evidence>
<gene>
    <name evidence="1" type="ORF">C5F50_10065</name>
</gene>
<dbReference type="AlphaFoldDB" id="A0A7D5R2C7"/>
<dbReference type="Proteomes" id="UP000509478">
    <property type="component" value="Chromosome"/>
</dbReference>
<accession>A0A7D5R2C7</accession>
<organism evidence="1 2">
    <name type="scientific">Nitrosopumilus ureiphilus</name>
    <dbReference type="NCBI Taxonomy" id="1470067"/>
    <lineage>
        <taxon>Archaea</taxon>
        <taxon>Nitrososphaerota</taxon>
        <taxon>Nitrososphaeria</taxon>
        <taxon>Nitrosopumilales</taxon>
        <taxon>Nitrosopumilaceae</taxon>
        <taxon>Nitrosopumilus</taxon>
    </lineage>
</organism>
<reference evidence="1 2" key="1">
    <citation type="submission" date="2018-02" db="EMBL/GenBank/DDBJ databases">
        <title>Complete genome of Nitrosopumilus ureaphilus PS0.</title>
        <authorList>
            <person name="Qin W."/>
            <person name="Zheng Y."/>
            <person name="Stahl D.A."/>
        </authorList>
    </citation>
    <scope>NUCLEOTIDE SEQUENCE [LARGE SCALE GENOMIC DNA]</scope>
    <source>
        <strain evidence="1 2">PS0</strain>
    </source>
</reference>
<sequence>MRIDCCRKCGTVLEIKQKCSICTKPIKFDCKNCHFESDEQIHSICGLVDINYKLPISEAA</sequence>
<evidence type="ECO:0000313" key="2">
    <source>
        <dbReference type="Proteomes" id="UP000509478"/>
    </source>
</evidence>
<dbReference type="EMBL" id="CP026995">
    <property type="protein sequence ID" value="QLH07376.1"/>
    <property type="molecule type" value="Genomic_DNA"/>
</dbReference>
<proteinExistence type="predicted"/>
<protein>
    <submittedName>
        <fullName evidence="1">Uncharacterized protein</fullName>
    </submittedName>
</protein>